<dbReference type="EMBL" id="CM047900">
    <property type="protein sequence ID" value="KAJ0099644.1"/>
    <property type="molecule type" value="Genomic_DNA"/>
</dbReference>
<dbReference type="Proteomes" id="UP001164250">
    <property type="component" value="Chromosome 4"/>
</dbReference>
<proteinExistence type="predicted"/>
<keyword evidence="2" id="KW-1185">Reference proteome</keyword>
<gene>
    <name evidence="1" type="ORF">Patl1_21974</name>
</gene>
<reference evidence="2" key="1">
    <citation type="journal article" date="2023" name="G3 (Bethesda)">
        <title>Genome assembly and association tests identify interacting loci associated with vigor, precocity, and sex in interspecific pistachio rootstocks.</title>
        <authorList>
            <person name="Palmer W."/>
            <person name="Jacygrad E."/>
            <person name="Sagayaradj S."/>
            <person name="Cavanaugh K."/>
            <person name="Han R."/>
            <person name="Bertier L."/>
            <person name="Beede B."/>
            <person name="Kafkas S."/>
            <person name="Golino D."/>
            <person name="Preece J."/>
            <person name="Michelmore R."/>
        </authorList>
    </citation>
    <scope>NUCLEOTIDE SEQUENCE [LARGE SCALE GENOMIC DNA]</scope>
</reference>
<evidence type="ECO:0000313" key="2">
    <source>
        <dbReference type="Proteomes" id="UP001164250"/>
    </source>
</evidence>
<protein>
    <submittedName>
        <fullName evidence="1">Uncharacterized protein</fullName>
    </submittedName>
</protein>
<comment type="caution">
    <text evidence="1">The sequence shown here is derived from an EMBL/GenBank/DDBJ whole genome shotgun (WGS) entry which is preliminary data.</text>
</comment>
<organism evidence="1 2">
    <name type="scientific">Pistacia atlantica</name>
    <dbReference type="NCBI Taxonomy" id="434234"/>
    <lineage>
        <taxon>Eukaryota</taxon>
        <taxon>Viridiplantae</taxon>
        <taxon>Streptophyta</taxon>
        <taxon>Embryophyta</taxon>
        <taxon>Tracheophyta</taxon>
        <taxon>Spermatophyta</taxon>
        <taxon>Magnoliopsida</taxon>
        <taxon>eudicotyledons</taxon>
        <taxon>Gunneridae</taxon>
        <taxon>Pentapetalae</taxon>
        <taxon>rosids</taxon>
        <taxon>malvids</taxon>
        <taxon>Sapindales</taxon>
        <taxon>Anacardiaceae</taxon>
        <taxon>Pistacia</taxon>
    </lineage>
</organism>
<name>A0ACC1BKV7_9ROSI</name>
<accession>A0ACC1BKV7</accession>
<sequence>MVHKKSSESTETTRSPRHRWKISFYRSSSSITAKTQQQEPKKMLQTPKEFLCPISGSLMADPVIVSSGHTFERACVHACKTLGFTPALVDGTVPDFSTVIPNLALKSTILNWCEKNSVSPPKPIDILSADKLVCTLMATTHKKEENEEKELIRGLKENPSLNFSHAVTDLTRRPGKFFAISSEVSVPTTATVPTTPPSCYSSASSSELETSTPHPQPNSEEEFVAKLKSQQVHELEEAVISLRKITRTREDSRATLCTTRLLSALRSLIISRYTNIQVNSVAALVNLSLEKANKVKIVRSGIVPPLIEVLKGGSLEAQEHACGAIFSLSLDDNNKTAIGVLGALPPLLHLLRSESERTRHDSALALYHLSLVRSNRTKLVKLGSVNVLLGMVKSGQMVGRVLIILGNLAACPDGRDYNELNESTRTSCVNVLYGLSHGGLRFRGLAKVGGMAETLRTVERGGNQQAREKARRILEMMKGRGDEEEEEEDMDWQELLESGLTSRTRFGPSTGRSESIVNSSEF</sequence>
<evidence type="ECO:0000313" key="1">
    <source>
        <dbReference type="EMBL" id="KAJ0099644.1"/>
    </source>
</evidence>